<evidence type="ECO:0000313" key="2">
    <source>
        <dbReference type="EMBL" id="MDC1856298.1"/>
    </source>
</evidence>
<name>A0AAW6GEL8_BACUN</name>
<evidence type="ECO:0000313" key="3">
    <source>
        <dbReference type="Proteomes" id="UP001214113"/>
    </source>
</evidence>
<gene>
    <name evidence="2" type="ORF">POZ22_16140</name>
</gene>
<feature type="region of interest" description="Disordered" evidence="1">
    <location>
        <begin position="1"/>
        <end position="24"/>
    </location>
</feature>
<dbReference type="AlphaFoldDB" id="A0AAW6GEL8"/>
<dbReference type="EMBL" id="JAQNSB010000026">
    <property type="protein sequence ID" value="MDC1856298.1"/>
    <property type="molecule type" value="Genomic_DNA"/>
</dbReference>
<sequence>MPYGNENDEDTNGKDREEHTAIDRPKNYRAKLANASFRTARPGPSGFAEKSSSLRSGIFPESLAFPEAFAVKPL</sequence>
<organism evidence="2 3">
    <name type="scientific">Bacteroides uniformis</name>
    <dbReference type="NCBI Taxonomy" id="820"/>
    <lineage>
        <taxon>Bacteria</taxon>
        <taxon>Pseudomonadati</taxon>
        <taxon>Bacteroidota</taxon>
        <taxon>Bacteroidia</taxon>
        <taxon>Bacteroidales</taxon>
        <taxon>Bacteroidaceae</taxon>
        <taxon>Bacteroides</taxon>
    </lineage>
</organism>
<proteinExistence type="predicted"/>
<feature type="compositionally biased region" description="Basic and acidic residues" evidence="1">
    <location>
        <begin position="11"/>
        <end position="24"/>
    </location>
</feature>
<dbReference type="RefSeq" id="WP_025076053.1">
    <property type="nucleotide sequence ID" value="NZ_JAQNSB010000026.1"/>
</dbReference>
<evidence type="ECO:0000256" key="1">
    <source>
        <dbReference type="SAM" id="MobiDB-lite"/>
    </source>
</evidence>
<accession>A0AAW6GEL8</accession>
<protein>
    <submittedName>
        <fullName evidence="2">Uncharacterized protein</fullName>
    </submittedName>
</protein>
<feature type="compositionally biased region" description="Acidic residues" evidence="1">
    <location>
        <begin position="1"/>
        <end position="10"/>
    </location>
</feature>
<dbReference type="Proteomes" id="UP001214113">
    <property type="component" value="Unassembled WGS sequence"/>
</dbReference>
<reference evidence="2" key="1">
    <citation type="submission" date="2022-10" db="EMBL/GenBank/DDBJ databases">
        <title>Human gut microbiome strain richness.</title>
        <authorList>
            <person name="Chen-Liaw A."/>
        </authorList>
    </citation>
    <scope>NUCLEOTIDE SEQUENCE</scope>
    <source>
        <strain evidence="2">BSD2780061687st1_G10_BSD2780061687b_171204</strain>
    </source>
</reference>
<comment type="caution">
    <text evidence="2">The sequence shown here is derived from an EMBL/GenBank/DDBJ whole genome shotgun (WGS) entry which is preliminary data.</text>
</comment>